<evidence type="ECO:0000313" key="2">
    <source>
        <dbReference type="Proteomes" id="UP000772434"/>
    </source>
</evidence>
<dbReference type="AlphaFoldDB" id="A0A9P5PWU2"/>
<comment type="caution">
    <text evidence="1">The sequence shown here is derived from an EMBL/GenBank/DDBJ whole genome shotgun (WGS) entry which is preliminary data.</text>
</comment>
<dbReference type="PANTHER" id="PTHR28110:SF1">
    <property type="entry name" value="TRANSMEMBRANE PROTEIN"/>
    <property type="match status" value="1"/>
</dbReference>
<dbReference type="Proteomes" id="UP000772434">
    <property type="component" value="Unassembled WGS sequence"/>
</dbReference>
<evidence type="ECO:0008006" key="3">
    <source>
        <dbReference type="Google" id="ProtNLM"/>
    </source>
</evidence>
<proteinExistence type="predicted"/>
<name>A0A9P5PWU2_9AGAR</name>
<protein>
    <recommendedName>
        <fullName evidence="3">DUF218 domain-containing protein</fullName>
    </recommendedName>
</protein>
<sequence>MSAVNGCIPSLLLIIAQRDCTKSILSTFSDDEDGSLADLNHLVIVPGHAIWQGANAEHRLDDSLWILEPYQRGGGHLEAFYQHIAHAAKLSLQDKHSLLVFSGGQTRQGSTTTEAESYMRLALQSGVLPNTSQPIRTTTENYALDSYQNLLFSIARFHEYTGIYPSKITVVGYEMKRRRFTDLHRAAIRWPKNRFEYLGIDSIYDEDSVVALEKEGHVRRSFEKDLYGCHSDLLQKRRARNRYRRFHPYHTSSPVLRRLLEWCEPALYNGILPWSPGGLGMLPEWRLIE</sequence>
<dbReference type="InterPro" id="IPR055323">
    <property type="entry name" value="C57A10.07/YOR238W"/>
</dbReference>
<dbReference type="GO" id="GO:0005737">
    <property type="term" value="C:cytoplasm"/>
    <property type="evidence" value="ECO:0007669"/>
    <property type="project" value="TreeGrafter"/>
</dbReference>
<evidence type="ECO:0000313" key="1">
    <source>
        <dbReference type="EMBL" id="KAF9070856.1"/>
    </source>
</evidence>
<gene>
    <name evidence="1" type="ORF">BDP27DRAFT_571357</name>
</gene>
<dbReference type="PANTHER" id="PTHR28110">
    <property type="entry name" value="TRANSMEMBRANE PROTEIN"/>
    <property type="match status" value="1"/>
</dbReference>
<organism evidence="1 2">
    <name type="scientific">Rhodocollybia butyracea</name>
    <dbReference type="NCBI Taxonomy" id="206335"/>
    <lineage>
        <taxon>Eukaryota</taxon>
        <taxon>Fungi</taxon>
        <taxon>Dikarya</taxon>
        <taxon>Basidiomycota</taxon>
        <taxon>Agaricomycotina</taxon>
        <taxon>Agaricomycetes</taxon>
        <taxon>Agaricomycetidae</taxon>
        <taxon>Agaricales</taxon>
        <taxon>Marasmiineae</taxon>
        <taxon>Omphalotaceae</taxon>
        <taxon>Rhodocollybia</taxon>
    </lineage>
</organism>
<dbReference type="EMBL" id="JADNRY010000037">
    <property type="protein sequence ID" value="KAF9070856.1"/>
    <property type="molecule type" value="Genomic_DNA"/>
</dbReference>
<dbReference type="InterPro" id="IPR003848">
    <property type="entry name" value="DUF218"/>
</dbReference>
<accession>A0A9P5PWU2</accession>
<reference evidence="1" key="1">
    <citation type="submission" date="2020-11" db="EMBL/GenBank/DDBJ databases">
        <authorList>
            <consortium name="DOE Joint Genome Institute"/>
            <person name="Ahrendt S."/>
            <person name="Riley R."/>
            <person name="Andreopoulos W."/>
            <person name="Labutti K."/>
            <person name="Pangilinan J."/>
            <person name="Ruiz-Duenas F.J."/>
            <person name="Barrasa J.M."/>
            <person name="Sanchez-Garcia M."/>
            <person name="Camarero S."/>
            <person name="Miyauchi S."/>
            <person name="Serrano A."/>
            <person name="Linde D."/>
            <person name="Babiker R."/>
            <person name="Drula E."/>
            <person name="Ayuso-Fernandez I."/>
            <person name="Pacheco R."/>
            <person name="Padilla G."/>
            <person name="Ferreira P."/>
            <person name="Barriuso J."/>
            <person name="Kellner H."/>
            <person name="Castanera R."/>
            <person name="Alfaro M."/>
            <person name="Ramirez L."/>
            <person name="Pisabarro A.G."/>
            <person name="Kuo A."/>
            <person name="Tritt A."/>
            <person name="Lipzen A."/>
            <person name="He G."/>
            <person name="Yan M."/>
            <person name="Ng V."/>
            <person name="Cullen D."/>
            <person name="Martin F."/>
            <person name="Rosso M.-N."/>
            <person name="Henrissat B."/>
            <person name="Hibbett D."/>
            <person name="Martinez A.T."/>
            <person name="Grigoriev I.V."/>
        </authorList>
    </citation>
    <scope>NUCLEOTIDE SEQUENCE</scope>
    <source>
        <strain evidence="1">AH 40177</strain>
    </source>
</reference>
<keyword evidence="2" id="KW-1185">Reference proteome</keyword>
<dbReference type="CDD" id="cd06259">
    <property type="entry name" value="YdcF-like"/>
    <property type="match status" value="1"/>
</dbReference>
<dbReference type="OrthoDB" id="4347at2759"/>